<protein>
    <submittedName>
        <fullName evidence="1">Uncharacterized protein</fullName>
    </submittedName>
</protein>
<organism evidence="1 2">
    <name type="scientific">Arthrobotrys musiformis</name>
    <dbReference type="NCBI Taxonomy" id="47236"/>
    <lineage>
        <taxon>Eukaryota</taxon>
        <taxon>Fungi</taxon>
        <taxon>Dikarya</taxon>
        <taxon>Ascomycota</taxon>
        <taxon>Pezizomycotina</taxon>
        <taxon>Orbiliomycetes</taxon>
        <taxon>Orbiliales</taxon>
        <taxon>Orbiliaceae</taxon>
        <taxon>Arthrobotrys</taxon>
    </lineage>
</organism>
<name>A0AAV9WI27_9PEZI</name>
<reference evidence="1 2" key="1">
    <citation type="submission" date="2023-08" db="EMBL/GenBank/DDBJ databases">
        <authorList>
            <person name="Palmer J.M."/>
        </authorList>
    </citation>
    <scope>NUCLEOTIDE SEQUENCE [LARGE SCALE GENOMIC DNA]</scope>
    <source>
        <strain evidence="1 2">TWF481</strain>
    </source>
</reference>
<keyword evidence="2" id="KW-1185">Reference proteome</keyword>
<comment type="caution">
    <text evidence="1">The sequence shown here is derived from an EMBL/GenBank/DDBJ whole genome shotgun (WGS) entry which is preliminary data.</text>
</comment>
<dbReference type="EMBL" id="JAVHJL010000003">
    <property type="protein sequence ID" value="KAK6507812.1"/>
    <property type="molecule type" value="Genomic_DNA"/>
</dbReference>
<sequence length="173" mass="19494">METNTSECQLHTGQLAQLQEKQARFDETVKSIITRIKAIETTDSNSEINKILDELSGNVMRFIHFLAAAAPSLMCSCHTEDKALAKTYFSHRISLAPAMNGAYAVLLRRFRERYKILDPLTKDSEMPERLKVDLHDLDEDLEGSRLCANRFAELVYDTTGTGANPPITPDNFD</sequence>
<dbReference type="Proteomes" id="UP001370758">
    <property type="component" value="Unassembled WGS sequence"/>
</dbReference>
<evidence type="ECO:0000313" key="1">
    <source>
        <dbReference type="EMBL" id="KAK6507812.1"/>
    </source>
</evidence>
<gene>
    <name evidence="1" type="ORF">TWF481_006234</name>
</gene>
<accession>A0AAV9WI27</accession>
<evidence type="ECO:0000313" key="2">
    <source>
        <dbReference type="Proteomes" id="UP001370758"/>
    </source>
</evidence>
<proteinExistence type="predicted"/>
<dbReference type="AlphaFoldDB" id="A0AAV9WI27"/>